<dbReference type="PANTHER" id="PTHR31672:SF7">
    <property type="entry name" value="F-BOX DOMAIN-CONTAINING PROTEIN"/>
    <property type="match status" value="1"/>
</dbReference>
<dbReference type="EMBL" id="MVGT01003947">
    <property type="protein sequence ID" value="OVA02844.1"/>
    <property type="molecule type" value="Genomic_DNA"/>
</dbReference>
<dbReference type="InterPro" id="IPR001810">
    <property type="entry name" value="F-box_dom"/>
</dbReference>
<sequence>MMSTGKEENLWKKLDDATVETVLARLQTIDIIRCKLVCKRWKSIITSPTFQNASNQLFERGPWFLMFSSTIAPYSFSTGSSGGVVYDMEVLGWRKINLPIPTTFINPKTTIVSSAGLLCFRDRNARLIRIKLQSFFVAFMTRGNLRMKVFSSSEKKAAWRELPLPLMNKLTVDEIASWPIERIGIVSYWNRYNLNPIKGIGGVTTIGNEGQILVHFLTLIGTLVCFDTKNGTIFMSPRFTAPGTGTNYKAIDLVECGGRVFVVVLFPKTLSVYAKLSVWEFDYEATKWKHIATIQPNPLDYFNRIEDINCAGYGNYIMICLNIFSCYGNKVVMYNIKKNTAVFLPPCYGIKDHFVECLSYHRVLWPCCFKPDTEAKV</sequence>
<dbReference type="SMART" id="SM00256">
    <property type="entry name" value="FBOX"/>
    <property type="match status" value="1"/>
</dbReference>
<dbReference type="Gene3D" id="1.20.1280.50">
    <property type="match status" value="1"/>
</dbReference>
<dbReference type="PANTHER" id="PTHR31672">
    <property type="entry name" value="BNACNNG10540D PROTEIN"/>
    <property type="match status" value="1"/>
</dbReference>
<name>A0A200PXB6_MACCD</name>
<feature type="domain" description="F-box" evidence="1">
    <location>
        <begin position="14"/>
        <end position="54"/>
    </location>
</feature>
<dbReference type="InParanoid" id="A0A200PXB6"/>
<dbReference type="OrthoDB" id="583398at2759"/>
<keyword evidence="3" id="KW-1185">Reference proteome</keyword>
<evidence type="ECO:0000259" key="1">
    <source>
        <dbReference type="SMART" id="SM00256"/>
    </source>
</evidence>
<dbReference type="AlphaFoldDB" id="A0A200PXB6"/>
<evidence type="ECO:0000313" key="3">
    <source>
        <dbReference type="Proteomes" id="UP000195402"/>
    </source>
</evidence>
<dbReference type="Pfam" id="PF00646">
    <property type="entry name" value="F-box"/>
    <property type="match status" value="1"/>
</dbReference>
<accession>A0A200PXB6</accession>
<dbReference type="STRING" id="56857.A0A200PXB6"/>
<evidence type="ECO:0000313" key="2">
    <source>
        <dbReference type="EMBL" id="OVA02844.1"/>
    </source>
</evidence>
<dbReference type="SUPFAM" id="SSF81383">
    <property type="entry name" value="F-box domain"/>
    <property type="match status" value="1"/>
</dbReference>
<gene>
    <name evidence="2" type="ORF">BVC80_9095g36</name>
</gene>
<proteinExistence type="predicted"/>
<dbReference type="InterPro" id="IPR050796">
    <property type="entry name" value="SCF_F-box_component"/>
</dbReference>
<reference evidence="2 3" key="1">
    <citation type="journal article" date="2017" name="Mol. Plant">
        <title>The Genome of Medicinal Plant Macleaya cordata Provides New Insights into Benzylisoquinoline Alkaloids Metabolism.</title>
        <authorList>
            <person name="Liu X."/>
            <person name="Liu Y."/>
            <person name="Huang P."/>
            <person name="Ma Y."/>
            <person name="Qing Z."/>
            <person name="Tang Q."/>
            <person name="Cao H."/>
            <person name="Cheng P."/>
            <person name="Zheng Y."/>
            <person name="Yuan Z."/>
            <person name="Zhou Y."/>
            <person name="Liu J."/>
            <person name="Tang Z."/>
            <person name="Zhuo Y."/>
            <person name="Zhang Y."/>
            <person name="Yu L."/>
            <person name="Huang J."/>
            <person name="Yang P."/>
            <person name="Peng Q."/>
            <person name="Zhang J."/>
            <person name="Jiang W."/>
            <person name="Zhang Z."/>
            <person name="Lin K."/>
            <person name="Ro D.K."/>
            <person name="Chen X."/>
            <person name="Xiong X."/>
            <person name="Shang Y."/>
            <person name="Huang S."/>
            <person name="Zeng J."/>
        </authorList>
    </citation>
    <scope>NUCLEOTIDE SEQUENCE [LARGE SCALE GENOMIC DNA]</scope>
    <source>
        <strain evidence="3">cv. BLH2017</strain>
        <tissue evidence="2">Root</tissue>
    </source>
</reference>
<dbReference type="Proteomes" id="UP000195402">
    <property type="component" value="Unassembled WGS sequence"/>
</dbReference>
<dbReference type="InterPro" id="IPR036047">
    <property type="entry name" value="F-box-like_dom_sf"/>
</dbReference>
<comment type="caution">
    <text evidence="2">The sequence shown here is derived from an EMBL/GenBank/DDBJ whole genome shotgun (WGS) entry which is preliminary data.</text>
</comment>
<protein>
    <submittedName>
        <fullName evidence="2">F-box domain</fullName>
    </submittedName>
</protein>
<organism evidence="2 3">
    <name type="scientific">Macleaya cordata</name>
    <name type="common">Five-seeded plume-poppy</name>
    <name type="synonym">Bocconia cordata</name>
    <dbReference type="NCBI Taxonomy" id="56857"/>
    <lineage>
        <taxon>Eukaryota</taxon>
        <taxon>Viridiplantae</taxon>
        <taxon>Streptophyta</taxon>
        <taxon>Embryophyta</taxon>
        <taxon>Tracheophyta</taxon>
        <taxon>Spermatophyta</taxon>
        <taxon>Magnoliopsida</taxon>
        <taxon>Ranunculales</taxon>
        <taxon>Papaveraceae</taxon>
        <taxon>Papaveroideae</taxon>
        <taxon>Macleaya</taxon>
    </lineage>
</organism>